<organism evidence="9 10">
    <name type="scientific">[Phormidium ambiguum] IAM M-71</name>
    <dbReference type="NCBI Taxonomy" id="454136"/>
    <lineage>
        <taxon>Bacteria</taxon>
        <taxon>Bacillati</taxon>
        <taxon>Cyanobacteriota</taxon>
        <taxon>Cyanophyceae</taxon>
        <taxon>Oscillatoriophycideae</taxon>
        <taxon>Aerosakkonematales</taxon>
        <taxon>Aerosakkonemataceae</taxon>
        <taxon>Floridanema</taxon>
    </lineage>
</organism>
<dbReference type="PANTHER" id="PTHR45453:SF1">
    <property type="entry name" value="PHOSPHATE REGULON SENSOR PROTEIN PHOR"/>
    <property type="match status" value="1"/>
</dbReference>
<dbReference type="PROSITE" id="PS50109">
    <property type="entry name" value="HIS_KIN"/>
    <property type="match status" value="1"/>
</dbReference>
<dbReference type="SMART" id="SM00388">
    <property type="entry name" value="HisKA"/>
    <property type="match status" value="1"/>
</dbReference>
<comment type="catalytic activity">
    <reaction evidence="1">
        <text>ATP + protein L-histidine = ADP + protein N-phospho-L-histidine.</text>
        <dbReference type="EC" id="2.7.13.3"/>
    </reaction>
</comment>
<dbReference type="OrthoDB" id="9773956at2"/>
<keyword evidence="4" id="KW-0808">Transferase</keyword>
<dbReference type="InterPro" id="IPR050351">
    <property type="entry name" value="BphY/WalK/GraS-like"/>
</dbReference>
<dbReference type="InterPro" id="IPR036097">
    <property type="entry name" value="HisK_dim/P_sf"/>
</dbReference>
<evidence type="ECO:0000256" key="4">
    <source>
        <dbReference type="ARBA" id="ARBA00022679"/>
    </source>
</evidence>
<dbReference type="InterPro" id="IPR005467">
    <property type="entry name" value="His_kinase_dom"/>
</dbReference>
<evidence type="ECO:0000256" key="2">
    <source>
        <dbReference type="ARBA" id="ARBA00012438"/>
    </source>
</evidence>
<feature type="coiled-coil region" evidence="7">
    <location>
        <begin position="47"/>
        <end position="74"/>
    </location>
</feature>
<dbReference type="PRINTS" id="PR00344">
    <property type="entry name" value="BCTRLSENSOR"/>
</dbReference>
<accession>A0A1U7ITP1</accession>
<protein>
    <recommendedName>
        <fullName evidence="2">histidine kinase</fullName>
        <ecNumber evidence="2">2.7.13.3</ecNumber>
    </recommendedName>
</protein>
<sequence length="440" mass="50313">MSIVEFLIGLSVGLGICLFWRNRQNQKLKRLLLTLQIPGNDSDLPLMSRLRREISFANEQRQILESEIQTWQQILQLSPSGFLMVDEENQLIWCNEQAKQMLNIDKWEPGQVRLLLELVRSYELDVLIDQTHHQQQPIKQEWVFHPTYSNTETGEYPEQLQPKSLTLRATSLPLSNGRVGVFLENRQALVELSQAQNRWVSDLAHELRTPLTSIRLVAEALQDRLEPPLSRWVERLLPEVNRLINLVQDWLELSQLETDSSNQIRRKPLDLHTLICSVWQSLEPLTSAKKLTLNYFGPQSLIVEADESRLHRVLLNILDNSIKYSPIAGEIRVEVKLLLQTDIPKFVEINIIDCGLGFPELDLPYVFERLYRGDLSRTRQTTTSESEGASQSSTTGSGLGLAIVRQIILAHGGSIIAKNHPQTGGAWLKIELPYEKTVTD</sequence>
<dbReference type="PANTHER" id="PTHR45453">
    <property type="entry name" value="PHOSPHATE REGULON SENSOR PROTEIN PHOR"/>
    <property type="match status" value="1"/>
</dbReference>
<evidence type="ECO:0000256" key="5">
    <source>
        <dbReference type="ARBA" id="ARBA00022777"/>
    </source>
</evidence>
<comment type="caution">
    <text evidence="9">The sequence shown here is derived from an EMBL/GenBank/DDBJ whole genome shotgun (WGS) entry which is preliminary data.</text>
</comment>
<dbReference type="Proteomes" id="UP000185860">
    <property type="component" value="Unassembled WGS sequence"/>
</dbReference>
<dbReference type="RefSeq" id="WP_073591495.1">
    <property type="nucleotide sequence ID" value="NZ_MRCE01000001.1"/>
</dbReference>
<dbReference type="InterPro" id="IPR004358">
    <property type="entry name" value="Sig_transdc_His_kin-like_C"/>
</dbReference>
<evidence type="ECO:0000259" key="8">
    <source>
        <dbReference type="PROSITE" id="PS50109"/>
    </source>
</evidence>
<dbReference type="EMBL" id="MRCE01000001">
    <property type="protein sequence ID" value="OKH40821.1"/>
    <property type="molecule type" value="Genomic_DNA"/>
</dbReference>
<feature type="domain" description="Histidine kinase" evidence="8">
    <location>
        <begin position="202"/>
        <end position="436"/>
    </location>
</feature>
<dbReference type="Gene3D" id="3.30.450.20">
    <property type="entry name" value="PAS domain"/>
    <property type="match status" value="1"/>
</dbReference>
<dbReference type="Gene3D" id="3.30.565.10">
    <property type="entry name" value="Histidine kinase-like ATPase, C-terminal domain"/>
    <property type="match status" value="1"/>
</dbReference>
<dbReference type="AlphaFoldDB" id="A0A1U7ITP1"/>
<evidence type="ECO:0000256" key="1">
    <source>
        <dbReference type="ARBA" id="ARBA00000085"/>
    </source>
</evidence>
<dbReference type="Pfam" id="PF00512">
    <property type="entry name" value="HisKA"/>
    <property type="match status" value="1"/>
</dbReference>
<dbReference type="InterPro" id="IPR036890">
    <property type="entry name" value="HATPase_C_sf"/>
</dbReference>
<keyword evidence="6" id="KW-0902">Two-component regulatory system</keyword>
<evidence type="ECO:0000256" key="3">
    <source>
        <dbReference type="ARBA" id="ARBA00022553"/>
    </source>
</evidence>
<proteinExistence type="predicted"/>
<keyword evidence="5 9" id="KW-0418">Kinase</keyword>
<dbReference type="Gene3D" id="1.10.287.130">
    <property type="match status" value="1"/>
</dbReference>
<dbReference type="CDD" id="cd00082">
    <property type="entry name" value="HisKA"/>
    <property type="match status" value="1"/>
</dbReference>
<dbReference type="InterPro" id="IPR003661">
    <property type="entry name" value="HisK_dim/P_dom"/>
</dbReference>
<dbReference type="GO" id="GO:0005886">
    <property type="term" value="C:plasma membrane"/>
    <property type="evidence" value="ECO:0007669"/>
    <property type="project" value="TreeGrafter"/>
</dbReference>
<name>A0A1U7ITP1_9CYAN</name>
<dbReference type="SMART" id="SM00091">
    <property type="entry name" value="PAS"/>
    <property type="match status" value="1"/>
</dbReference>
<evidence type="ECO:0000313" key="9">
    <source>
        <dbReference type="EMBL" id="OKH40821.1"/>
    </source>
</evidence>
<evidence type="ECO:0000256" key="6">
    <source>
        <dbReference type="ARBA" id="ARBA00023012"/>
    </source>
</evidence>
<dbReference type="Pfam" id="PF13188">
    <property type="entry name" value="PAS_8"/>
    <property type="match status" value="1"/>
</dbReference>
<dbReference type="EC" id="2.7.13.3" evidence="2"/>
<dbReference type="CDD" id="cd00075">
    <property type="entry name" value="HATPase"/>
    <property type="match status" value="1"/>
</dbReference>
<dbReference type="GO" id="GO:0000155">
    <property type="term" value="F:phosphorelay sensor kinase activity"/>
    <property type="evidence" value="ECO:0007669"/>
    <property type="project" value="InterPro"/>
</dbReference>
<evidence type="ECO:0000256" key="7">
    <source>
        <dbReference type="SAM" id="Coils"/>
    </source>
</evidence>
<dbReference type="Pfam" id="PF02518">
    <property type="entry name" value="HATPase_c"/>
    <property type="match status" value="1"/>
</dbReference>
<dbReference type="SMART" id="SM00387">
    <property type="entry name" value="HATPase_c"/>
    <property type="match status" value="1"/>
</dbReference>
<dbReference type="GO" id="GO:0004721">
    <property type="term" value="F:phosphoprotein phosphatase activity"/>
    <property type="evidence" value="ECO:0007669"/>
    <property type="project" value="TreeGrafter"/>
</dbReference>
<dbReference type="SUPFAM" id="SSF55874">
    <property type="entry name" value="ATPase domain of HSP90 chaperone/DNA topoisomerase II/histidine kinase"/>
    <property type="match status" value="1"/>
</dbReference>
<evidence type="ECO:0000313" key="10">
    <source>
        <dbReference type="Proteomes" id="UP000185860"/>
    </source>
</evidence>
<dbReference type="STRING" id="454136.NIES2119_00455"/>
<dbReference type="InterPro" id="IPR003594">
    <property type="entry name" value="HATPase_dom"/>
</dbReference>
<dbReference type="InterPro" id="IPR000014">
    <property type="entry name" value="PAS"/>
</dbReference>
<dbReference type="SUPFAM" id="SSF47384">
    <property type="entry name" value="Homodimeric domain of signal transducing histidine kinase"/>
    <property type="match status" value="1"/>
</dbReference>
<reference evidence="9 10" key="1">
    <citation type="submission" date="2016-11" db="EMBL/GenBank/DDBJ databases">
        <title>Draft Genome Sequences of Nine Cyanobacterial Strains from Diverse Habitats.</title>
        <authorList>
            <person name="Zhu T."/>
            <person name="Hou S."/>
            <person name="Lu X."/>
            <person name="Hess W.R."/>
        </authorList>
    </citation>
    <scope>NUCLEOTIDE SEQUENCE [LARGE SCALE GENOMIC DNA]</scope>
    <source>
        <strain evidence="9 10">IAM M-71</strain>
    </source>
</reference>
<dbReference type="GO" id="GO:0016036">
    <property type="term" value="P:cellular response to phosphate starvation"/>
    <property type="evidence" value="ECO:0007669"/>
    <property type="project" value="TreeGrafter"/>
</dbReference>
<keyword evidence="7" id="KW-0175">Coiled coil</keyword>
<keyword evidence="3" id="KW-0597">Phosphoprotein</keyword>
<gene>
    <name evidence="9" type="ORF">NIES2119_00455</name>
</gene>